<comment type="caution">
    <text evidence="1">The sequence shown here is derived from an EMBL/GenBank/DDBJ whole genome shotgun (WGS) entry which is preliminary data.</text>
</comment>
<gene>
    <name evidence="1" type="ORF">PVAP13_8NG176902</name>
</gene>
<name>A0A8T0P674_PANVG</name>
<dbReference type="AlphaFoldDB" id="A0A8T0P674"/>
<accession>A0A8T0P674</accession>
<sequence length="69" mass="7887">MQIGCLQKMRRKKKRESIGGGIGSISNILDASQMTLKISPILHTTDFDQHGIRPRQHGIWFPDELPCYH</sequence>
<evidence type="ECO:0000313" key="1">
    <source>
        <dbReference type="EMBL" id="KAG2557263.1"/>
    </source>
</evidence>
<reference evidence="1" key="1">
    <citation type="submission" date="2020-05" db="EMBL/GenBank/DDBJ databases">
        <title>WGS assembly of Panicum virgatum.</title>
        <authorList>
            <person name="Lovell J.T."/>
            <person name="Jenkins J."/>
            <person name="Shu S."/>
            <person name="Juenger T.E."/>
            <person name="Schmutz J."/>
        </authorList>
    </citation>
    <scope>NUCLEOTIDE SEQUENCE</scope>
    <source>
        <strain evidence="1">AP13</strain>
    </source>
</reference>
<evidence type="ECO:0000313" key="2">
    <source>
        <dbReference type="Proteomes" id="UP000823388"/>
    </source>
</evidence>
<keyword evidence="2" id="KW-1185">Reference proteome</keyword>
<protein>
    <submittedName>
        <fullName evidence="1">Uncharacterized protein</fullName>
    </submittedName>
</protein>
<organism evidence="1 2">
    <name type="scientific">Panicum virgatum</name>
    <name type="common">Blackwell switchgrass</name>
    <dbReference type="NCBI Taxonomy" id="38727"/>
    <lineage>
        <taxon>Eukaryota</taxon>
        <taxon>Viridiplantae</taxon>
        <taxon>Streptophyta</taxon>
        <taxon>Embryophyta</taxon>
        <taxon>Tracheophyta</taxon>
        <taxon>Spermatophyta</taxon>
        <taxon>Magnoliopsida</taxon>
        <taxon>Liliopsida</taxon>
        <taxon>Poales</taxon>
        <taxon>Poaceae</taxon>
        <taxon>PACMAD clade</taxon>
        <taxon>Panicoideae</taxon>
        <taxon>Panicodae</taxon>
        <taxon>Paniceae</taxon>
        <taxon>Panicinae</taxon>
        <taxon>Panicum</taxon>
        <taxon>Panicum sect. Hiantes</taxon>
    </lineage>
</organism>
<proteinExistence type="predicted"/>
<dbReference type="EMBL" id="CM029052">
    <property type="protein sequence ID" value="KAG2557263.1"/>
    <property type="molecule type" value="Genomic_DNA"/>
</dbReference>
<dbReference type="Proteomes" id="UP000823388">
    <property type="component" value="Chromosome 8N"/>
</dbReference>